<feature type="region of interest" description="Disordered" evidence="3">
    <location>
        <begin position="47"/>
        <end position="83"/>
    </location>
</feature>
<gene>
    <name evidence="5" type="ORF">LX83_003277</name>
</gene>
<evidence type="ECO:0000256" key="3">
    <source>
        <dbReference type="SAM" id="MobiDB-lite"/>
    </source>
</evidence>
<evidence type="ECO:0000256" key="1">
    <source>
        <dbReference type="ARBA" id="ARBA00010088"/>
    </source>
</evidence>
<dbReference type="InterPro" id="IPR029058">
    <property type="entry name" value="AB_hydrolase_fold"/>
</dbReference>
<evidence type="ECO:0000259" key="4">
    <source>
        <dbReference type="Pfam" id="PF08386"/>
    </source>
</evidence>
<proteinExistence type="inferred from homology"/>
<dbReference type="PANTHER" id="PTHR43248:SF25">
    <property type="entry name" value="AB HYDROLASE-1 DOMAIN-CONTAINING PROTEIN-RELATED"/>
    <property type="match status" value="1"/>
</dbReference>
<evidence type="ECO:0000313" key="6">
    <source>
        <dbReference type="Proteomes" id="UP001206128"/>
    </source>
</evidence>
<comment type="caution">
    <text evidence="5">The sequence shown here is derived from an EMBL/GenBank/DDBJ whole genome shotgun (WGS) entry which is preliminary data.</text>
</comment>
<dbReference type="InterPro" id="IPR013595">
    <property type="entry name" value="Pept_S33_TAP-like_C"/>
</dbReference>
<dbReference type="PANTHER" id="PTHR43248">
    <property type="entry name" value="2-SUCCINYL-6-HYDROXY-2,4-CYCLOHEXADIENE-1-CARBOXYLATE SYNTHASE"/>
    <property type="match status" value="1"/>
</dbReference>
<keyword evidence="2" id="KW-0378">Hydrolase</keyword>
<dbReference type="InterPro" id="IPR051601">
    <property type="entry name" value="Serine_prot/Carboxylest_S33"/>
</dbReference>
<accession>A0AAE3GFJ9</accession>
<dbReference type="Proteomes" id="UP001206128">
    <property type="component" value="Unassembled WGS sequence"/>
</dbReference>
<keyword evidence="6" id="KW-1185">Reference proteome</keyword>
<evidence type="ECO:0000313" key="5">
    <source>
        <dbReference type="EMBL" id="MCP2166409.1"/>
    </source>
</evidence>
<comment type="similarity">
    <text evidence="1">Belongs to the peptidase S33 family.</text>
</comment>
<dbReference type="EMBL" id="JAMTCK010000007">
    <property type="protein sequence ID" value="MCP2166409.1"/>
    <property type="molecule type" value="Genomic_DNA"/>
</dbReference>
<dbReference type="RefSeq" id="WP_253772256.1">
    <property type="nucleotide sequence ID" value="NZ_JAMTCK010000007.1"/>
</dbReference>
<dbReference type="Pfam" id="PF08386">
    <property type="entry name" value="Abhydrolase_4"/>
    <property type="match status" value="1"/>
</dbReference>
<feature type="domain" description="Peptidase S33 tripeptidyl aminopeptidase-like C-terminal" evidence="4">
    <location>
        <begin position="444"/>
        <end position="543"/>
    </location>
</feature>
<evidence type="ECO:0000256" key="2">
    <source>
        <dbReference type="ARBA" id="ARBA00022801"/>
    </source>
</evidence>
<dbReference type="AlphaFoldDB" id="A0AAE3GFJ9"/>
<dbReference type="Gene3D" id="3.40.50.1820">
    <property type="entry name" value="alpha/beta hydrolase"/>
    <property type="match status" value="1"/>
</dbReference>
<sequence>MQQPEAAASRRRSRWSDRTRRRLAGPLGLVGAALLTVVSACSVGPSTRPPVAIDGGGAESPGGPTSSATEIPPLDRAPADRLGWSDCADSTRERLGDAGAATTLTFECVRMQAVLDPPSRPGRGSLRISLLKAGTGAVPLVLVNDAAGEPGTLAAARLATQLPAQFFETFSLIGMDRRGTGDSEAARCVSPEVRDQIIGYDPGSTDVTGLLETARKASQECVLDLDDRLAALDTWRAAADLETLRESLGVSRLNAIGRGEGSRVLTTYGSRYPNRVGRVVLDGALDPTADATGQAENRAIGAEQAFDAFAADCVAHNCPLGTDPRQAVRDLLDQLRGQRVPGGDRPGGAGVDAVPLTAGTALRAILRGLEDRSAWSRLAEAIAAARTGSGNALTAWAAPLVLDSSQDDPPLLDGELVTGCNDTASRLPPEQVSKLAQDWQTKHPLFGVLFAQQLVLCGPWPVPAQPLPDTDLAGAPPVLVLSTAADPVVPAAATERAAQHLSQAVLVSWQGGGHGAFPRVSCTTTLVQRFLVDGQVPEDGTVCPP</sequence>
<dbReference type="GO" id="GO:0016787">
    <property type="term" value="F:hydrolase activity"/>
    <property type="evidence" value="ECO:0007669"/>
    <property type="project" value="UniProtKB-KW"/>
</dbReference>
<protein>
    <submittedName>
        <fullName evidence="5">TAP-like protein</fullName>
    </submittedName>
</protein>
<organism evidence="5 6">
    <name type="scientific">Goodfellowiella coeruleoviolacea</name>
    <dbReference type="NCBI Taxonomy" id="334858"/>
    <lineage>
        <taxon>Bacteria</taxon>
        <taxon>Bacillati</taxon>
        <taxon>Actinomycetota</taxon>
        <taxon>Actinomycetes</taxon>
        <taxon>Pseudonocardiales</taxon>
        <taxon>Pseudonocardiaceae</taxon>
        <taxon>Goodfellowiella</taxon>
    </lineage>
</organism>
<reference evidence="5" key="1">
    <citation type="submission" date="2022-06" db="EMBL/GenBank/DDBJ databases">
        <title>Genomic Encyclopedia of Archaeal and Bacterial Type Strains, Phase II (KMG-II): from individual species to whole genera.</title>
        <authorList>
            <person name="Goeker M."/>
        </authorList>
    </citation>
    <scope>NUCLEOTIDE SEQUENCE</scope>
    <source>
        <strain evidence="5">DSM 43935</strain>
    </source>
</reference>
<name>A0AAE3GFJ9_9PSEU</name>
<dbReference type="SUPFAM" id="SSF53474">
    <property type="entry name" value="alpha/beta-Hydrolases"/>
    <property type="match status" value="1"/>
</dbReference>